<accession>A0A5C5VYR1</accession>
<name>A0A5C5VYR1_9BACT</name>
<dbReference type="SUPFAM" id="SSF46785">
    <property type="entry name" value="Winged helix' DNA-binding domain"/>
    <property type="match status" value="1"/>
</dbReference>
<dbReference type="SUPFAM" id="SSF100950">
    <property type="entry name" value="NagB/RpiA/CoA transferase-like"/>
    <property type="match status" value="1"/>
</dbReference>
<dbReference type="AlphaFoldDB" id="A0A5C5VYR1"/>
<comment type="caution">
    <text evidence="6">The sequence shown here is derived from an EMBL/GenBank/DDBJ whole genome shotgun (WGS) entry which is preliminary data.</text>
</comment>
<evidence type="ECO:0000259" key="5">
    <source>
        <dbReference type="PROSITE" id="PS51000"/>
    </source>
</evidence>
<dbReference type="Pfam" id="PF00455">
    <property type="entry name" value="DeoRC"/>
    <property type="match status" value="1"/>
</dbReference>
<dbReference type="RefSeq" id="WP_146574764.1">
    <property type="nucleotide sequence ID" value="NZ_SJPH01000005.1"/>
</dbReference>
<keyword evidence="3" id="KW-0804">Transcription</keyword>
<dbReference type="SMART" id="SM00420">
    <property type="entry name" value="HTH_DEOR"/>
    <property type="match status" value="1"/>
</dbReference>
<evidence type="ECO:0000256" key="1">
    <source>
        <dbReference type="ARBA" id="ARBA00023015"/>
    </source>
</evidence>
<dbReference type="GO" id="GO:0003700">
    <property type="term" value="F:DNA-binding transcription factor activity"/>
    <property type="evidence" value="ECO:0007669"/>
    <property type="project" value="InterPro"/>
</dbReference>
<organism evidence="6 7">
    <name type="scientific">Botrimarina hoheduenensis</name>
    <dbReference type="NCBI Taxonomy" id="2528000"/>
    <lineage>
        <taxon>Bacteria</taxon>
        <taxon>Pseudomonadati</taxon>
        <taxon>Planctomycetota</taxon>
        <taxon>Planctomycetia</taxon>
        <taxon>Pirellulales</taxon>
        <taxon>Lacipirellulaceae</taxon>
        <taxon>Botrimarina</taxon>
    </lineage>
</organism>
<dbReference type="Proteomes" id="UP000318995">
    <property type="component" value="Unassembled WGS sequence"/>
</dbReference>
<dbReference type="GO" id="GO:0003677">
    <property type="term" value="F:DNA binding"/>
    <property type="evidence" value="ECO:0007669"/>
    <property type="project" value="UniProtKB-KW"/>
</dbReference>
<dbReference type="EMBL" id="SJPH01000005">
    <property type="protein sequence ID" value="TWT42889.1"/>
    <property type="molecule type" value="Genomic_DNA"/>
</dbReference>
<evidence type="ECO:0000256" key="3">
    <source>
        <dbReference type="ARBA" id="ARBA00023163"/>
    </source>
</evidence>
<proteinExistence type="predicted"/>
<dbReference type="PANTHER" id="PTHR30363">
    <property type="entry name" value="HTH-TYPE TRANSCRIPTIONAL REGULATOR SRLR-RELATED"/>
    <property type="match status" value="1"/>
</dbReference>
<dbReference type="InterPro" id="IPR036388">
    <property type="entry name" value="WH-like_DNA-bd_sf"/>
</dbReference>
<dbReference type="OrthoDB" id="9798651at2"/>
<dbReference type="PROSITE" id="PS00894">
    <property type="entry name" value="HTH_DEOR_1"/>
    <property type="match status" value="1"/>
</dbReference>
<evidence type="ECO:0000256" key="4">
    <source>
        <dbReference type="SAM" id="MobiDB-lite"/>
    </source>
</evidence>
<dbReference type="InterPro" id="IPR018356">
    <property type="entry name" value="Tscrpt_reg_HTH_DeoR_CS"/>
</dbReference>
<dbReference type="InterPro" id="IPR037171">
    <property type="entry name" value="NagB/RpiA_transferase-like"/>
</dbReference>
<evidence type="ECO:0000313" key="7">
    <source>
        <dbReference type="Proteomes" id="UP000318995"/>
    </source>
</evidence>
<dbReference type="InterPro" id="IPR001034">
    <property type="entry name" value="DeoR_HTH"/>
</dbReference>
<dbReference type="Pfam" id="PF08220">
    <property type="entry name" value="HTH_DeoR"/>
    <property type="match status" value="1"/>
</dbReference>
<dbReference type="SMART" id="SM01134">
    <property type="entry name" value="DeoRC"/>
    <property type="match status" value="1"/>
</dbReference>
<dbReference type="Gene3D" id="1.10.10.10">
    <property type="entry name" value="Winged helix-like DNA-binding domain superfamily/Winged helix DNA-binding domain"/>
    <property type="match status" value="1"/>
</dbReference>
<feature type="region of interest" description="Disordered" evidence="4">
    <location>
        <begin position="56"/>
        <end position="76"/>
    </location>
</feature>
<keyword evidence="7" id="KW-1185">Reference proteome</keyword>
<gene>
    <name evidence="6" type="primary">srlR</name>
    <name evidence="6" type="ORF">Pla111_25270</name>
</gene>
<dbReference type="PRINTS" id="PR00037">
    <property type="entry name" value="HTHLACR"/>
</dbReference>
<evidence type="ECO:0000313" key="6">
    <source>
        <dbReference type="EMBL" id="TWT42889.1"/>
    </source>
</evidence>
<dbReference type="PANTHER" id="PTHR30363:SF44">
    <property type="entry name" value="AGA OPERON TRANSCRIPTIONAL REPRESSOR-RELATED"/>
    <property type="match status" value="1"/>
</dbReference>
<reference evidence="6 7" key="1">
    <citation type="submission" date="2019-02" db="EMBL/GenBank/DDBJ databases">
        <title>Deep-cultivation of Planctomycetes and their phenomic and genomic characterization uncovers novel biology.</title>
        <authorList>
            <person name="Wiegand S."/>
            <person name="Jogler M."/>
            <person name="Boedeker C."/>
            <person name="Pinto D."/>
            <person name="Vollmers J."/>
            <person name="Rivas-Marin E."/>
            <person name="Kohn T."/>
            <person name="Peeters S.H."/>
            <person name="Heuer A."/>
            <person name="Rast P."/>
            <person name="Oberbeckmann S."/>
            <person name="Bunk B."/>
            <person name="Jeske O."/>
            <person name="Meyerdierks A."/>
            <person name="Storesund J.E."/>
            <person name="Kallscheuer N."/>
            <person name="Luecker S."/>
            <person name="Lage O.M."/>
            <person name="Pohl T."/>
            <person name="Merkel B.J."/>
            <person name="Hornburger P."/>
            <person name="Mueller R.-W."/>
            <person name="Bruemmer F."/>
            <person name="Labrenz M."/>
            <person name="Spormann A.M."/>
            <person name="Op Den Camp H."/>
            <person name="Overmann J."/>
            <person name="Amann R."/>
            <person name="Jetten M.S.M."/>
            <person name="Mascher T."/>
            <person name="Medema M.H."/>
            <person name="Devos D.P."/>
            <person name="Kaster A.-K."/>
            <person name="Ovreas L."/>
            <person name="Rohde M."/>
            <person name="Galperin M.Y."/>
            <person name="Jogler C."/>
        </authorList>
    </citation>
    <scope>NUCLEOTIDE SEQUENCE [LARGE SCALE GENOMIC DNA]</scope>
    <source>
        <strain evidence="6 7">Pla111</strain>
    </source>
</reference>
<feature type="domain" description="HTH deoR-type" evidence="5">
    <location>
        <begin position="3"/>
        <end position="58"/>
    </location>
</feature>
<sequence>MLAKQRQSLILDGLDRDGEVTVAGLAKRLAVTDETIRRDLAKLAERGRLVRTHGGAVRPTATDEPPFAQRQSSHASEKHRIGRAAAQLVSAGEVIAIDASTTGLEVARQLPEFPKDCPVTVVSNGLDAVRWLADRTDVKVVCTGGEFDAAGACFVGPLAEASLRQFAFQKAFVSCAALDTTRGPSEASLSHAAIKRTFLAMADEAWLVADSSKFGHRSGCYFAALNDFTGLVTDQPPMPEDTLRISEAGLTVHYAIPPA</sequence>
<evidence type="ECO:0000256" key="2">
    <source>
        <dbReference type="ARBA" id="ARBA00023125"/>
    </source>
</evidence>
<dbReference type="PROSITE" id="PS51000">
    <property type="entry name" value="HTH_DEOR_2"/>
    <property type="match status" value="1"/>
</dbReference>
<protein>
    <submittedName>
        <fullName evidence="6">Glucitol operon repressor</fullName>
    </submittedName>
</protein>
<keyword evidence="1" id="KW-0805">Transcription regulation</keyword>
<dbReference type="InterPro" id="IPR050313">
    <property type="entry name" value="Carb_Metab_HTH_regulators"/>
</dbReference>
<dbReference type="InterPro" id="IPR036390">
    <property type="entry name" value="WH_DNA-bd_sf"/>
</dbReference>
<keyword evidence="2" id="KW-0238">DNA-binding</keyword>
<dbReference type="InterPro" id="IPR014036">
    <property type="entry name" value="DeoR-like_C"/>
</dbReference>